<organism evidence="3 4">
    <name type="scientific">Gossypium davidsonii</name>
    <name type="common">Davidson's cotton</name>
    <name type="synonym">Gossypium klotzschianum subsp. davidsonii</name>
    <dbReference type="NCBI Taxonomy" id="34287"/>
    <lineage>
        <taxon>Eukaryota</taxon>
        <taxon>Viridiplantae</taxon>
        <taxon>Streptophyta</taxon>
        <taxon>Embryophyta</taxon>
        <taxon>Tracheophyta</taxon>
        <taxon>Spermatophyta</taxon>
        <taxon>Magnoliopsida</taxon>
        <taxon>eudicotyledons</taxon>
        <taxon>Gunneridae</taxon>
        <taxon>Pentapetalae</taxon>
        <taxon>rosids</taxon>
        <taxon>malvids</taxon>
        <taxon>Malvales</taxon>
        <taxon>Malvaceae</taxon>
        <taxon>Malvoideae</taxon>
        <taxon>Gossypium</taxon>
    </lineage>
</organism>
<name>A0A7J8R0A1_GOSDV</name>
<protein>
    <recommendedName>
        <fullName evidence="2">DUF4283 domain-containing protein</fullName>
    </recommendedName>
</protein>
<evidence type="ECO:0000313" key="4">
    <source>
        <dbReference type="Proteomes" id="UP000593561"/>
    </source>
</evidence>
<feature type="non-terminal residue" evidence="3">
    <location>
        <position position="346"/>
    </location>
</feature>
<dbReference type="AlphaFoldDB" id="A0A7J8R0A1"/>
<feature type="domain" description="DUF4283" evidence="2">
    <location>
        <begin position="37"/>
        <end position="112"/>
    </location>
</feature>
<evidence type="ECO:0000259" key="2">
    <source>
        <dbReference type="Pfam" id="PF14111"/>
    </source>
</evidence>
<keyword evidence="4" id="KW-1185">Reference proteome</keyword>
<sequence>SGRFRDEVLEGDIQKTIINGIPSINFSNKIQQILIQDMDNTVILKLLGHNIGFSVLQNIIYSLWKPSSPFHLMGAENGYFLAKFENKIDCEKVFLEGLPSYIYKRKILVEIWGLVRKVAKLDMNTDNRVRELESMTIDGTGENEGSYELWMLVEKKSRALTETETIAGFEPRDNDEYLDNRNKKGKEILPGGNQGIANPYCNCSCLDNRAQNRGPLNELGFKNLVGPSRLSHNVNGSGAGLVWSKKQADGSKTMHNRADKCLGESNSMLGFKPDQRNRSTNGLAVSTGPLLQVRGLEELGKEKSAIVTSGNGEISRVTNGGSSDLGLGTSNDDGHNISRFFPRSSQ</sequence>
<reference evidence="3 4" key="1">
    <citation type="journal article" date="2019" name="Genome Biol. Evol.">
        <title>Insights into the evolution of the New World diploid cottons (Gossypium, subgenus Houzingenia) based on genome sequencing.</title>
        <authorList>
            <person name="Grover C.E."/>
            <person name="Arick M.A. 2nd"/>
            <person name="Thrash A."/>
            <person name="Conover J.L."/>
            <person name="Sanders W.S."/>
            <person name="Peterson D.G."/>
            <person name="Frelichowski J.E."/>
            <person name="Scheffler J.A."/>
            <person name="Scheffler B.E."/>
            <person name="Wendel J.F."/>
        </authorList>
    </citation>
    <scope>NUCLEOTIDE SEQUENCE [LARGE SCALE GENOMIC DNA]</scope>
    <source>
        <strain evidence="3">27</strain>
        <tissue evidence="3">Leaf</tissue>
    </source>
</reference>
<dbReference type="EMBL" id="JABFAC010000002">
    <property type="protein sequence ID" value="MBA0607254.1"/>
    <property type="molecule type" value="Genomic_DNA"/>
</dbReference>
<evidence type="ECO:0000256" key="1">
    <source>
        <dbReference type="SAM" id="MobiDB-lite"/>
    </source>
</evidence>
<evidence type="ECO:0000313" key="3">
    <source>
        <dbReference type="EMBL" id="MBA0607254.1"/>
    </source>
</evidence>
<proteinExistence type="predicted"/>
<comment type="caution">
    <text evidence="3">The sequence shown here is derived from an EMBL/GenBank/DDBJ whole genome shotgun (WGS) entry which is preliminary data.</text>
</comment>
<accession>A0A7J8R0A1</accession>
<dbReference type="InterPro" id="IPR025558">
    <property type="entry name" value="DUF4283"/>
</dbReference>
<dbReference type="Proteomes" id="UP000593561">
    <property type="component" value="Unassembled WGS sequence"/>
</dbReference>
<dbReference type="Pfam" id="PF14111">
    <property type="entry name" value="DUF4283"/>
    <property type="match status" value="1"/>
</dbReference>
<feature type="region of interest" description="Disordered" evidence="1">
    <location>
        <begin position="309"/>
        <end position="346"/>
    </location>
</feature>
<gene>
    <name evidence="3" type="ORF">Godav_019587</name>
</gene>
<feature type="region of interest" description="Disordered" evidence="1">
    <location>
        <begin position="263"/>
        <end position="283"/>
    </location>
</feature>
<feature type="compositionally biased region" description="Polar residues" evidence="1">
    <location>
        <begin position="309"/>
        <end position="322"/>
    </location>
</feature>